<evidence type="ECO:0000256" key="1">
    <source>
        <dbReference type="SAM" id="Coils"/>
    </source>
</evidence>
<evidence type="ECO:0000313" key="4">
    <source>
        <dbReference type="Proteomes" id="UP001648503"/>
    </source>
</evidence>
<organism evidence="3 4">
    <name type="scientific">Batrachochytrium salamandrivorans</name>
    <dbReference type="NCBI Taxonomy" id="1357716"/>
    <lineage>
        <taxon>Eukaryota</taxon>
        <taxon>Fungi</taxon>
        <taxon>Fungi incertae sedis</taxon>
        <taxon>Chytridiomycota</taxon>
        <taxon>Chytridiomycota incertae sedis</taxon>
        <taxon>Chytridiomycetes</taxon>
        <taxon>Rhizophydiales</taxon>
        <taxon>Rhizophydiales incertae sedis</taxon>
        <taxon>Batrachochytrium</taxon>
    </lineage>
</organism>
<protein>
    <submittedName>
        <fullName evidence="3">Uncharacterized protein</fullName>
    </submittedName>
</protein>
<dbReference type="InterPro" id="IPR007483">
    <property type="entry name" value="Hamartin"/>
</dbReference>
<evidence type="ECO:0000256" key="2">
    <source>
        <dbReference type="SAM" id="MobiDB-lite"/>
    </source>
</evidence>
<reference evidence="3 4" key="1">
    <citation type="submission" date="2021-02" db="EMBL/GenBank/DDBJ databases">
        <title>Variation within the Batrachochytrium salamandrivorans European outbreak.</title>
        <authorList>
            <person name="Kelly M."/>
            <person name="Pasmans F."/>
            <person name="Shea T.P."/>
            <person name="Munoz J.F."/>
            <person name="Carranza S."/>
            <person name="Cuomo C.A."/>
            <person name="Martel A."/>
        </authorList>
    </citation>
    <scope>NUCLEOTIDE SEQUENCE [LARGE SCALE GENOMIC DNA]</scope>
    <source>
        <strain evidence="3 4">AMFP18/2</strain>
    </source>
</reference>
<sequence length="937" mass="104359">MQGSSSDIGGGCNSLGLCLISDTPQLMLWKTVRQALLDPLVWSTSTTTTGTGTTTATGTGTTTGATTSKPLPVALIEEFVFSVPWQPPLSSSHSTAAKVADDLRGLFRSLLLEQQSIQQQQASVASIALTSSSVITSALVALADNAVPSSNAVPALPRAHQTTSLALHKFVVCLLLLLPTLDPLRVFADYFDQLLWPVLAHHIHSNSEQYQTTQNLLITLLKTDLSSSLDVGGVHANGLRSAARTVLGKCVAESLFWQPDAIPTNAQAGVVGLASTPQSEHSRILAELDASAGPFRSRVLTGISHVLFSFGMSRPLVLYDLLNELAIDPNTRLRSFMLLKTFLIWEDAPTYYLVDSVLFESVVHSAMIDSDVATFTAAITILTILLPIVSSKAVARFGRLMGVFLRALHWELTYPQVLRISSEIPEFHAAHDDLFLQFSVCATRRCINNYFTVIYGMFPANVVAQLQKLLTSGISNLSPILHQSDKLLLNFKPVQDEFAHIRAKAYELIEVEEEDLFQQRVKDLVRDHRVHPHIITTSVTKELSNPWFSAKEASEIMVECMSLRIDASVCMKSPSESLSVDAEANISENNLRSCLNQVAIIDKALHGHISSLQITALDRREVTSPTAGKILTTVPTSPMLLLRMYYYVLMNESFFKECMRQYHMMHIRRLHKNAFEYGLRDASIQNLHMRFKQQTNELVQQRQLVERLRQEGANLRERHRGHDEEGVKRAKEMRNEMRQLQATVRVLTSNLESTTQENMNLKTQLSESERLLSQSESKLMLAMRDTALLREYEAVVPGLQAKIIENGSSGNHSSNRMTSSSITSDNMDDEIADLGAQIKTLQMLLKATERDCASYELGRQEATFLRGQLELKNHELDRLDGLAKAQSSELLLLRQQFQDKIDAQELKYTSLRKLHLLLQSRIVSMTPKTNSMSTAIH</sequence>
<feature type="region of interest" description="Disordered" evidence="2">
    <location>
        <begin position="47"/>
        <end position="66"/>
    </location>
</feature>
<comment type="caution">
    <text evidence="3">The sequence shown here is derived from an EMBL/GenBank/DDBJ whole genome shotgun (WGS) entry which is preliminary data.</text>
</comment>
<keyword evidence="4" id="KW-1185">Reference proteome</keyword>
<dbReference type="PANTHER" id="PTHR15154">
    <property type="entry name" value="HAMARTIN"/>
    <property type="match status" value="1"/>
</dbReference>
<keyword evidence="1" id="KW-0175">Coiled coil</keyword>
<proteinExistence type="predicted"/>
<accession>A0ABQ8F0G9</accession>
<dbReference type="EMBL" id="JAFCIX010000527">
    <property type="protein sequence ID" value="KAH6588258.1"/>
    <property type="molecule type" value="Genomic_DNA"/>
</dbReference>
<name>A0ABQ8F0G9_9FUNG</name>
<dbReference type="Proteomes" id="UP001648503">
    <property type="component" value="Unassembled WGS sequence"/>
</dbReference>
<gene>
    <name evidence="3" type="ORF">BASA50_010809</name>
</gene>
<evidence type="ECO:0000313" key="3">
    <source>
        <dbReference type="EMBL" id="KAH6588258.1"/>
    </source>
</evidence>
<dbReference type="Pfam" id="PF04388">
    <property type="entry name" value="Hamartin"/>
    <property type="match status" value="1"/>
</dbReference>
<feature type="coiled-coil region" evidence="1">
    <location>
        <begin position="691"/>
        <end position="778"/>
    </location>
</feature>
<dbReference type="PANTHER" id="PTHR15154:SF2">
    <property type="entry name" value="HAMARTIN"/>
    <property type="match status" value="1"/>
</dbReference>